<protein>
    <submittedName>
        <fullName evidence="1">ORF28R-like protein</fullName>
    </submittedName>
</protein>
<sequence length="554" mass="63496">MTEPFDPSITKLDHPPLQVNNNNYVFQVVTKIDGIYTPISIVNQVPFNEGCWRKKDKLWVAERSLLIHNFLSNKDPAARCRLEAEKKSVLEVSRKYRFWFRYDLGAAKDARFLAKSIPGRQTALRNPQRALNPYTTCGILDCLGQQALKEKTSIEQFLKQPSIWAPNSLKSVVDPTSDFTIVVFDTTDLDNIKVGVIEMPPGCNGREDRRLVTMEEYCNAEFGRYTPMGQSVIKSIHNLPRLDDLTVLQLVWNTEELTNWANKHAALPKEPTSEAALAEKSLAEFKNISNFTPLALERCFPRDGNLTNFFEDKGLKIADDEIAGLILSWLYRPDLALVAVKDLTIERLIHGLRHQSLVLDNFSLSFSAWVLIESTAEQREKLITVLKLQNERLETVYIADAPMNPTDSAATRTLLIKSAEAQAEFLGEIRRAYDPLLKKVQCSSMYTGKLDYMLGGLDKISSEATDILRWMAAEYPCSTHESSIIGRAPSILSTTHTSSESGVDWYQKPDWYQEPDWYQKPDWYQEPDWYQKPDWYQTPDWYQKPDWYQDPSGR</sequence>
<dbReference type="EMBL" id="JH725173">
    <property type="protein sequence ID" value="EJP63722.1"/>
    <property type="molecule type" value="Genomic_DNA"/>
</dbReference>
<dbReference type="Proteomes" id="UP000002762">
    <property type="component" value="Unassembled WGS sequence"/>
</dbReference>
<proteinExistence type="predicted"/>
<accession>J4UJ26</accession>
<dbReference type="RefSeq" id="XP_008600685.1">
    <property type="nucleotide sequence ID" value="XM_008602463.1"/>
</dbReference>
<dbReference type="GeneID" id="19890378"/>
<dbReference type="HOGENOM" id="CLU_491739_0_0_1"/>
<reference evidence="1 2" key="1">
    <citation type="journal article" date="2012" name="Sci. Rep.">
        <title>Genomic perspectives on the evolution of fungal entomopathogenicity in Beauveria bassiana.</title>
        <authorList>
            <person name="Xiao G."/>
            <person name="Ying S.H."/>
            <person name="Zheng P."/>
            <person name="Wang Z.L."/>
            <person name="Zhang S."/>
            <person name="Xie X.Q."/>
            <person name="Shang Y."/>
            <person name="St Leger R.J."/>
            <person name="Zhao G.P."/>
            <person name="Wang C."/>
            <person name="Feng M.G."/>
        </authorList>
    </citation>
    <scope>NUCLEOTIDE SEQUENCE [LARGE SCALE GENOMIC DNA]</scope>
    <source>
        <strain evidence="1 2">ARSEF 2860</strain>
    </source>
</reference>
<organism evidence="1 2">
    <name type="scientific">Beauveria bassiana (strain ARSEF 2860)</name>
    <name type="common">White muscardine disease fungus</name>
    <name type="synonym">Tritirachium shiotae</name>
    <dbReference type="NCBI Taxonomy" id="655819"/>
    <lineage>
        <taxon>Eukaryota</taxon>
        <taxon>Fungi</taxon>
        <taxon>Dikarya</taxon>
        <taxon>Ascomycota</taxon>
        <taxon>Pezizomycotina</taxon>
        <taxon>Sordariomycetes</taxon>
        <taxon>Hypocreomycetidae</taxon>
        <taxon>Hypocreales</taxon>
        <taxon>Cordycipitaceae</taxon>
        <taxon>Beauveria</taxon>
    </lineage>
</organism>
<gene>
    <name evidence="1" type="ORF">BBA_07366</name>
</gene>
<dbReference type="OrthoDB" id="1918685at2759"/>
<dbReference type="InParanoid" id="J4UJ26"/>
<evidence type="ECO:0000313" key="1">
    <source>
        <dbReference type="EMBL" id="EJP63722.1"/>
    </source>
</evidence>
<keyword evidence="2" id="KW-1185">Reference proteome</keyword>
<dbReference type="AlphaFoldDB" id="J4UJ26"/>
<evidence type="ECO:0000313" key="2">
    <source>
        <dbReference type="Proteomes" id="UP000002762"/>
    </source>
</evidence>
<name>J4UJ26_BEAB2</name>